<dbReference type="EMBL" id="JAAQHG020000049">
    <property type="protein sequence ID" value="KAL1582483.1"/>
    <property type="molecule type" value="Genomic_DNA"/>
</dbReference>
<comment type="caution">
    <text evidence="1">The sequence shown here is derived from an EMBL/GenBank/DDBJ whole genome shotgun (WGS) entry which is preliminary data.</text>
</comment>
<reference evidence="1 2" key="1">
    <citation type="journal article" date="2020" name="Microbiol. Resour. Announc.">
        <title>Draft Genome Sequence of a Cladosporium Species Isolated from the Mesophotic Ascidian Didemnum maculosum.</title>
        <authorList>
            <person name="Gioti A."/>
            <person name="Siaperas R."/>
            <person name="Nikolaivits E."/>
            <person name="Le Goff G."/>
            <person name="Ouazzani J."/>
            <person name="Kotoulas G."/>
            <person name="Topakas E."/>
        </authorList>
    </citation>
    <scope>NUCLEOTIDE SEQUENCE [LARGE SCALE GENOMIC DNA]</scope>
    <source>
        <strain evidence="1 2">TM138-S3</strain>
    </source>
</reference>
<dbReference type="Proteomes" id="UP000803884">
    <property type="component" value="Unassembled WGS sequence"/>
</dbReference>
<dbReference type="PANTHER" id="PTHR36986">
    <property type="entry name" value="UPF0643 PROTEIN PB2B2.08"/>
    <property type="match status" value="1"/>
</dbReference>
<name>A0AB34KGW1_9PEZI</name>
<evidence type="ECO:0000313" key="1">
    <source>
        <dbReference type="EMBL" id="KAL1582483.1"/>
    </source>
</evidence>
<gene>
    <name evidence="1" type="ORF">WHR41_08812</name>
</gene>
<organism evidence="1 2">
    <name type="scientific">Cladosporium halotolerans</name>
    <dbReference type="NCBI Taxonomy" id="1052096"/>
    <lineage>
        <taxon>Eukaryota</taxon>
        <taxon>Fungi</taxon>
        <taxon>Dikarya</taxon>
        <taxon>Ascomycota</taxon>
        <taxon>Pezizomycotina</taxon>
        <taxon>Dothideomycetes</taxon>
        <taxon>Dothideomycetidae</taxon>
        <taxon>Cladosporiales</taxon>
        <taxon>Cladosporiaceae</taxon>
        <taxon>Cladosporium</taxon>
    </lineage>
</organism>
<evidence type="ECO:0000313" key="2">
    <source>
        <dbReference type="Proteomes" id="UP000803884"/>
    </source>
</evidence>
<dbReference type="AlphaFoldDB" id="A0AB34KGW1"/>
<keyword evidence="2" id="KW-1185">Reference proteome</keyword>
<proteinExistence type="predicted"/>
<dbReference type="PANTHER" id="PTHR36986:SF1">
    <property type="entry name" value="UPF0643 PROTEIN PB2B2.08"/>
    <property type="match status" value="1"/>
</dbReference>
<protein>
    <submittedName>
        <fullName evidence="1">Uncharacterized protein</fullName>
    </submittedName>
</protein>
<accession>A0AB34KGW1</accession>
<sequence length="243" mass="27416">MAPGLDVATLDPNWTMKDDVLHVETADLPSPTKKKKLSQTKKFTAVEIASFTAPLTNRHLLQSSPYGEPAHHLDLTTLDRPLQLFAKALTNMRWITQDYATAPYPQAFNWDSIVDVFCRSMLAEQPDATQEDLHLYVIVFRSRVNKTADRKLLGELDKAAHLEAVEGGGLLKYWFGTPNDLGRNLATCLWRDRSDARRGGAGPGHALAMRAASRMYDEWFVERLRLTVSPSNGSWRFTTWVDD</sequence>
<dbReference type="RefSeq" id="XP_069225590.1">
    <property type="nucleotide sequence ID" value="XM_069377416.1"/>
</dbReference>
<dbReference type="GeneID" id="96010254"/>